<dbReference type="PANTHER" id="PTHR44591">
    <property type="entry name" value="STRESS RESPONSE REGULATOR PROTEIN 1"/>
    <property type="match status" value="1"/>
</dbReference>
<evidence type="ECO:0000256" key="2">
    <source>
        <dbReference type="PROSITE-ProRule" id="PRU00169"/>
    </source>
</evidence>
<dbReference type="InterPro" id="IPR050595">
    <property type="entry name" value="Bact_response_regulator"/>
</dbReference>
<sequence length="129" mass="14123">MRPFRVLIVDDDLILNFANCETLKDCGFDVVGVHCAAAALEAVGRAIDFSALVTDIDLGAGADGFEVARRARAANPHLPVVYISGTAEARFRSEGVDRSEFLQKPVRPCEIVEALRRAFRRKPRRAPGN</sequence>
<dbReference type="SUPFAM" id="SSF52172">
    <property type="entry name" value="CheY-like"/>
    <property type="match status" value="1"/>
</dbReference>
<accession>A0A975G4H0</accession>
<dbReference type="RefSeq" id="WP_211940450.1">
    <property type="nucleotide sequence ID" value="NZ_CP073078.1"/>
</dbReference>
<dbReference type="InterPro" id="IPR001789">
    <property type="entry name" value="Sig_transdc_resp-reg_receiver"/>
</dbReference>
<name>A0A975G4H0_9CAUL</name>
<organism evidence="4 5">
    <name type="scientific">Phenylobacterium montanum</name>
    <dbReference type="NCBI Taxonomy" id="2823693"/>
    <lineage>
        <taxon>Bacteria</taxon>
        <taxon>Pseudomonadati</taxon>
        <taxon>Pseudomonadota</taxon>
        <taxon>Alphaproteobacteria</taxon>
        <taxon>Caulobacterales</taxon>
        <taxon>Caulobacteraceae</taxon>
        <taxon>Phenylobacterium</taxon>
    </lineage>
</organism>
<dbReference type="EMBL" id="CP073078">
    <property type="protein sequence ID" value="QUD90399.1"/>
    <property type="molecule type" value="Genomic_DNA"/>
</dbReference>
<proteinExistence type="predicted"/>
<dbReference type="PANTHER" id="PTHR44591:SF21">
    <property type="entry name" value="TWO-COMPONENT RESPONSE REGULATOR"/>
    <property type="match status" value="1"/>
</dbReference>
<dbReference type="PROSITE" id="PS50110">
    <property type="entry name" value="RESPONSE_REGULATORY"/>
    <property type="match status" value="1"/>
</dbReference>
<feature type="domain" description="Response regulatory" evidence="3">
    <location>
        <begin position="5"/>
        <end position="119"/>
    </location>
</feature>
<keyword evidence="5" id="KW-1185">Reference proteome</keyword>
<dbReference type="SMART" id="SM00448">
    <property type="entry name" value="REC"/>
    <property type="match status" value="1"/>
</dbReference>
<dbReference type="InterPro" id="IPR011006">
    <property type="entry name" value="CheY-like_superfamily"/>
</dbReference>
<dbReference type="Pfam" id="PF00072">
    <property type="entry name" value="Response_reg"/>
    <property type="match status" value="1"/>
</dbReference>
<evidence type="ECO:0000313" key="5">
    <source>
        <dbReference type="Proteomes" id="UP000676409"/>
    </source>
</evidence>
<dbReference type="AlphaFoldDB" id="A0A975G4H0"/>
<keyword evidence="1 2" id="KW-0597">Phosphoprotein</keyword>
<evidence type="ECO:0000313" key="4">
    <source>
        <dbReference type="EMBL" id="QUD90399.1"/>
    </source>
</evidence>
<dbReference type="Gene3D" id="3.40.50.2300">
    <property type="match status" value="1"/>
</dbReference>
<dbReference type="Proteomes" id="UP000676409">
    <property type="component" value="Chromosome"/>
</dbReference>
<reference evidence="4" key="1">
    <citation type="submission" date="2021-04" db="EMBL/GenBank/DDBJ databases">
        <title>The complete genome sequence of Caulobacter sp. S6.</title>
        <authorList>
            <person name="Tang Y."/>
            <person name="Ouyang W."/>
            <person name="Liu Q."/>
            <person name="Huang B."/>
            <person name="Guo Z."/>
            <person name="Lei P."/>
        </authorList>
    </citation>
    <scope>NUCLEOTIDE SEQUENCE</scope>
    <source>
        <strain evidence="4">S6</strain>
    </source>
</reference>
<gene>
    <name evidence="4" type="ORF">KCG34_11300</name>
</gene>
<evidence type="ECO:0000256" key="1">
    <source>
        <dbReference type="ARBA" id="ARBA00022553"/>
    </source>
</evidence>
<evidence type="ECO:0000259" key="3">
    <source>
        <dbReference type="PROSITE" id="PS50110"/>
    </source>
</evidence>
<feature type="modified residue" description="4-aspartylphosphate" evidence="2">
    <location>
        <position position="55"/>
    </location>
</feature>
<dbReference type="KEGG" id="caul:KCG34_11300"/>
<dbReference type="GO" id="GO:0000160">
    <property type="term" value="P:phosphorelay signal transduction system"/>
    <property type="evidence" value="ECO:0007669"/>
    <property type="project" value="InterPro"/>
</dbReference>
<protein>
    <submittedName>
        <fullName evidence="4">Response regulator</fullName>
    </submittedName>
</protein>